<dbReference type="Gene3D" id="3.40.630.30">
    <property type="match status" value="1"/>
</dbReference>
<evidence type="ECO:0000313" key="2">
    <source>
        <dbReference type="EMBL" id="ADN17415.1"/>
    </source>
</evidence>
<dbReference type="PANTHER" id="PTHR41368:SF1">
    <property type="entry name" value="PROTEIN YGHO"/>
    <property type="match status" value="1"/>
</dbReference>
<dbReference type="KEGG" id="cyj:Cyan7822_5543"/>
<dbReference type="OrthoDB" id="9806005at2"/>
<dbReference type="RefSeq" id="WP_013325452.1">
    <property type="nucleotide sequence ID" value="NC_014501.1"/>
</dbReference>
<dbReference type="eggNOG" id="COG0456">
    <property type="taxonomic scope" value="Bacteria"/>
</dbReference>
<reference evidence="3" key="1">
    <citation type="journal article" date="2011" name="MBio">
        <title>Novel metabolic attributes of the genus Cyanothece, comprising a group of unicellular nitrogen-fixing Cyanobacteria.</title>
        <authorList>
            <person name="Bandyopadhyay A."/>
            <person name="Elvitigala T."/>
            <person name="Welsh E."/>
            <person name="Stockel J."/>
            <person name="Liberton M."/>
            <person name="Min H."/>
            <person name="Sherman L.A."/>
            <person name="Pakrasi H.B."/>
        </authorList>
    </citation>
    <scope>NUCLEOTIDE SEQUENCE [LARGE SCALE GENOMIC DNA]</scope>
    <source>
        <strain evidence="3">PCC 7822</strain>
    </source>
</reference>
<dbReference type="InterPro" id="IPR039968">
    <property type="entry name" value="BcerS-like"/>
</dbReference>
<sequence length="378" mass="43517">MKSDQVEIKPVTSPKEQKAFLEVPFRVYQNDPYWVSPLISSIAKQLDSNSPFCQIGEFQGFIAVNPATGQAIGRIVAAINQHLIERDNQKVGLFGYFECIEDFAVAQALLEAACQWLKDRGMTLARGPIDLSTHNNCLFLVDGFDSPPMMMMPYNPAYYPRYMEQSGWQKAKDAYAYDFPLDKPLPESFEKGYKIACQSGITFRPIRLKGEGFEQDCRGLYRLFTTAFTHNWSSTPRDEQEFLTQAKDLQQLADPDIFPIAEDNGEMIGFWMALPDYNIALKQVKGKLDWLGILKFLWYRRQINRARVLVVCSLPEYRRKMVPLALIYLGMREGTRKGKPYQRAELSWVWEDNTPSRKLIEAAGGKIYKTYRIYEKAI</sequence>
<evidence type="ECO:0000259" key="1">
    <source>
        <dbReference type="PROSITE" id="PS51186"/>
    </source>
</evidence>
<proteinExistence type="predicted"/>
<dbReference type="PROSITE" id="PS51186">
    <property type="entry name" value="GNAT"/>
    <property type="match status" value="1"/>
</dbReference>
<dbReference type="SUPFAM" id="SSF55729">
    <property type="entry name" value="Acyl-CoA N-acyltransferases (Nat)"/>
    <property type="match status" value="1"/>
</dbReference>
<dbReference type="STRING" id="497965.Cyan7822_5543"/>
<dbReference type="Proteomes" id="UP000008206">
    <property type="component" value="Chromosome"/>
</dbReference>
<feature type="domain" description="N-acetyltransferase" evidence="1">
    <location>
        <begin position="201"/>
        <end position="378"/>
    </location>
</feature>
<dbReference type="AlphaFoldDB" id="E0UAB0"/>
<name>E0UAB0_GLOV7</name>
<dbReference type="GO" id="GO:0016747">
    <property type="term" value="F:acyltransferase activity, transferring groups other than amino-acyl groups"/>
    <property type="evidence" value="ECO:0007669"/>
    <property type="project" value="InterPro"/>
</dbReference>
<gene>
    <name evidence="2" type="ordered locus">Cyan7822_5543</name>
</gene>
<dbReference type="InterPro" id="IPR016181">
    <property type="entry name" value="Acyl_CoA_acyltransferase"/>
</dbReference>
<keyword evidence="3" id="KW-1185">Reference proteome</keyword>
<accession>E0UAB0</accession>
<protein>
    <recommendedName>
        <fullName evidence="1">N-acetyltransferase domain-containing protein</fullName>
    </recommendedName>
</protein>
<dbReference type="InterPro" id="IPR000182">
    <property type="entry name" value="GNAT_dom"/>
</dbReference>
<dbReference type="PANTHER" id="PTHR41368">
    <property type="entry name" value="PROTEIN YGHO"/>
    <property type="match status" value="1"/>
</dbReference>
<dbReference type="EMBL" id="CP002198">
    <property type="protein sequence ID" value="ADN17415.1"/>
    <property type="molecule type" value="Genomic_DNA"/>
</dbReference>
<dbReference type="HOGENOM" id="CLU_053649_0_0_3"/>
<organism evidence="2 3">
    <name type="scientific">Gloeothece verrucosa (strain PCC 7822)</name>
    <name type="common">Cyanothece sp. (strain PCC 7822)</name>
    <dbReference type="NCBI Taxonomy" id="497965"/>
    <lineage>
        <taxon>Bacteria</taxon>
        <taxon>Bacillati</taxon>
        <taxon>Cyanobacteriota</taxon>
        <taxon>Cyanophyceae</taxon>
        <taxon>Oscillatoriophycideae</taxon>
        <taxon>Chroococcales</taxon>
        <taxon>Aphanothecaceae</taxon>
        <taxon>Gloeothece</taxon>
        <taxon>Gloeothece verrucosa</taxon>
    </lineage>
</organism>
<evidence type="ECO:0000313" key="3">
    <source>
        <dbReference type="Proteomes" id="UP000008206"/>
    </source>
</evidence>